<dbReference type="Pfam" id="PF00072">
    <property type="entry name" value="Response_reg"/>
    <property type="match status" value="1"/>
</dbReference>
<dbReference type="Proteomes" id="UP000221222">
    <property type="component" value="Unassembled WGS sequence"/>
</dbReference>
<dbReference type="GO" id="GO:0005829">
    <property type="term" value="C:cytosol"/>
    <property type="evidence" value="ECO:0007669"/>
    <property type="project" value="TreeGrafter"/>
</dbReference>
<dbReference type="AlphaFoldDB" id="A0A2G1DGN9"/>
<dbReference type="Gene3D" id="1.10.10.10">
    <property type="entry name" value="Winged helix-like DNA-binding domain superfamily/Winged helix DNA-binding domain"/>
    <property type="match status" value="1"/>
</dbReference>
<dbReference type="GO" id="GO:0000976">
    <property type="term" value="F:transcription cis-regulatory region binding"/>
    <property type="evidence" value="ECO:0007669"/>
    <property type="project" value="TreeGrafter"/>
</dbReference>
<dbReference type="InterPro" id="IPR001867">
    <property type="entry name" value="OmpR/PhoB-type_DNA-bd"/>
</dbReference>
<dbReference type="PANTHER" id="PTHR48111:SF1">
    <property type="entry name" value="TWO-COMPONENT RESPONSE REGULATOR ORR33"/>
    <property type="match status" value="1"/>
</dbReference>
<gene>
    <name evidence="10" type="ORF">AMOL_2538</name>
    <name evidence="11" type="ORF">CPU12_10075</name>
</gene>
<evidence type="ECO:0000259" key="9">
    <source>
        <dbReference type="PROSITE" id="PS51755"/>
    </source>
</evidence>
<dbReference type="Gene3D" id="3.40.50.2300">
    <property type="match status" value="1"/>
</dbReference>
<evidence type="ECO:0000313" key="12">
    <source>
        <dbReference type="Proteomes" id="UP000221222"/>
    </source>
</evidence>
<dbReference type="GO" id="GO:0006355">
    <property type="term" value="P:regulation of DNA-templated transcription"/>
    <property type="evidence" value="ECO:0007669"/>
    <property type="project" value="InterPro"/>
</dbReference>
<dbReference type="CDD" id="cd17536">
    <property type="entry name" value="REC_YesN-like"/>
    <property type="match status" value="1"/>
</dbReference>
<dbReference type="EMBL" id="NXFY01000016">
    <property type="protein sequence ID" value="PHO17506.1"/>
    <property type="molecule type" value="Genomic_DNA"/>
</dbReference>
<proteinExistence type="predicted"/>
<keyword evidence="1 6" id="KW-0597">Phosphoprotein</keyword>
<evidence type="ECO:0000256" key="6">
    <source>
        <dbReference type="PROSITE-ProRule" id="PRU00169"/>
    </source>
</evidence>
<dbReference type="PANTHER" id="PTHR48111">
    <property type="entry name" value="REGULATOR OF RPOS"/>
    <property type="match status" value="1"/>
</dbReference>
<dbReference type="Proteomes" id="UP000262712">
    <property type="component" value="Chromosome"/>
</dbReference>
<organism evidence="11 12">
    <name type="scientific">Malaciobacter molluscorum LMG 25693</name>
    <dbReference type="NCBI Taxonomy" id="870501"/>
    <lineage>
        <taxon>Bacteria</taxon>
        <taxon>Pseudomonadati</taxon>
        <taxon>Campylobacterota</taxon>
        <taxon>Epsilonproteobacteria</taxon>
        <taxon>Campylobacterales</taxon>
        <taxon>Arcobacteraceae</taxon>
        <taxon>Malaciobacter</taxon>
    </lineage>
</organism>
<evidence type="ECO:0000256" key="7">
    <source>
        <dbReference type="PROSITE-ProRule" id="PRU01091"/>
    </source>
</evidence>
<reference evidence="11 12" key="1">
    <citation type="submission" date="2017-09" db="EMBL/GenBank/DDBJ databases">
        <title>Arcobacter canalis sp. nov., a new species isolated from a water canal contaminated with urban sewage.</title>
        <authorList>
            <person name="Perez-Cataluna A."/>
            <person name="Salas-Masso N."/>
            <person name="Figueras M.J."/>
        </authorList>
    </citation>
    <scope>NUCLEOTIDE SEQUENCE [LARGE SCALE GENOMIC DNA]</scope>
    <source>
        <strain evidence="11 12">F98-3</strain>
    </source>
</reference>
<dbReference type="Pfam" id="PF00486">
    <property type="entry name" value="Trans_reg_C"/>
    <property type="match status" value="1"/>
</dbReference>
<reference evidence="10 13" key="2">
    <citation type="submission" date="2018-08" db="EMBL/GenBank/DDBJ databases">
        <title>Complete genome of the Arcobacter molluscorum type strain LMG 25693.</title>
        <authorList>
            <person name="Miller W.G."/>
            <person name="Yee E."/>
            <person name="Bono J.L."/>
        </authorList>
    </citation>
    <scope>NUCLEOTIDE SEQUENCE [LARGE SCALE GENOMIC DNA]</scope>
    <source>
        <strain evidence="10 13">CECT 7696</strain>
    </source>
</reference>
<keyword evidence="4 7" id="KW-0238">DNA-binding</keyword>
<name>A0A2G1DGN9_9BACT</name>
<feature type="domain" description="Response regulatory" evidence="8">
    <location>
        <begin position="14"/>
        <end position="128"/>
    </location>
</feature>
<dbReference type="GO" id="GO:0000156">
    <property type="term" value="F:phosphorelay response regulator activity"/>
    <property type="evidence" value="ECO:0007669"/>
    <property type="project" value="TreeGrafter"/>
</dbReference>
<dbReference type="EMBL" id="CP032098">
    <property type="protein sequence ID" value="AXX93480.1"/>
    <property type="molecule type" value="Genomic_DNA"/>
</dbReference>
<evidence type="ECO:0000256" key="5">
    <source>
        <dbReference type="ARBA" id="ARBA00023163"/>
    </source>
</evidence>
<dbReference type="CDD" id="cd00383">
    <property type="entry name" value="trans_reg_C"/>
    <property type="match status" value="1"/>
</dbReference>
<keyword evidence="12" id="KW-1185">Reference proteome</keyword>
<sequence>MQNINIKEVLKNMTILYIEDEKSIRENLTKMLTLLFKKCLSFENGKDAINYFENNKVDILLTDINLVDINGIDIIKKIRQTNEDIPIILLTAYLETDYLLDAIKYEVTEYLNKPINFELLLKSFEKAAKKIVSKGNYFFTLNNNLEYRFLNKELFDKENNKSISLTSNELKFFELLIKNSNRVVTYDEIKNEVWSNSLEVTDSAFKNLLTKLRQKIGKDIILNISKVGYKLNI</sequence>
<dbReference type="PROSITE" id="PS50110">
    <property type="entry name" value="RESPONSE_REGULATORY"/>
    <property type="match status" value="1"/>
</dbReference>
<dbReference type="InterPro" id="IPR011006">
    <property type="entry name" value="CheY-like_superfamily"/>
</dbReference>
<dbReference type="InterPro" id="IPR036388">
    <property type="entry name" value="WH-like_DNA-bd_sf"/>
</dbReference>
<feature type="domain" description="OmpR/PhoB-type" evidence="9">
    <location>
        <begin position="136"/>
        <end position="233"/>
    </location>
</feature>
<dbReference type="KEGG" id="amol:AMOL_2538"/>
<evidence type="ECO:0000256" key="2">
    <source>
        <dbReference type="ARBA" id="ARBA00023012"/>
    </source>
</evidence>
<keyword evidence="3" id="KW-0805">Transcription regulation</keyword>
<evidence type="ECO:0000256" key="1">
    <source>
        <dbReference type="ARBA" id="ARBA00022553"/>
    </source>
</evidence>
<dbReference type="InterPro" id="IPR039420">
    <property type="entry name" value="WalR-like"/>
</dbReference>
<feature type="modified residue" description="4-aspartylphosphate" evidence="6">
    <location>
        <position position="63"/>
    </location>
</feature>
<dbReference type="PROSITE" id="PS51755">
    <property type="entry name" value="OMPR_PHOB"/>
    <property type="match status" value="1"/>
</dbReference>
<dbReference type="GO" id="GO:0032993">
    <property type="term" value="C:protein-DNA complex"/>
    <property type="evidence" value="ECO:0007669"/>
    <property type="project" value="TreeGrafter"/>
</dbReference>
<dbReference type="InterPro" id="IPR001789">
    <property type="entry name" value="Sig_transdc_resp-reg_receiver"/>
</dbReference>
<evidence type="ECO:0000313" key="10">
    <source>
        <dbReference type="EMBL" id="AXX93480.1"/>
    </source>
</evidence>
<feature type="DNA-binding region" description="OmpR/PhoB-type" evidence="7">
    <location>
        <begin position="136"/>
        <end position="233"/>
    </location>
</feature>
<dbReference type="SUPFAM" id="SSF46894">
    <property type="entry name" value="C-terminal effector domain of the bipartite response regulators"/>
    <property type="match status" value="1"/>
</dbReference>
<dbReference type="InterPro" id="IPR016032">
    <property type="entry name" value="Sig_transdc_resp-reg_C-effctor"/>
</dbReference>
<dbReference type="SMART" id="SM00862">
    <property type="entry name" value="Trans_reg_C"/>
    <property type="match status" value="1"/>
</dbReference>
<keyword evidence="2" id="KW-0902">Two-component regulatory system</keyword>
<evidence type="ECO:0000256" key="4">
    <source>
        <dbReference type="ARBA" id="ARBA00023125"/>
    </source>
</evidence>
<evidence type="ECO:0000259" key="8">
    <source>
        <dbReference type="PROSITE" id="PS50110"/>
    </source>
</evidence>
<keyword evidence="5" id="KW-0804">Transcription</keyword>
<dbReference type="SMART" id="SM00448">
    <property type="entry name" value="REC"/>
    <property type="match status" value="1"/>
</dbReference>
<evidence type="ECO:0000256" key="3">
    <source>
        <dbReference type="ARBA" id="ARBA00023015"/>
    </source>
</evidence>
<protein>
    <submittedName>
        <fullName evidence="11">Transcriptional regulator</fullName>
    </submittedName>
    <submittedName>
        <fullName evidence="10">Two-component system response regulator</fullName>
    </submittedName>
</protein>
<evidence type="ECO:0000313" key="11">
    <source>
        <dbReference type="EMBL" id="PHO17506.1"/>
    </source>
</evidence>
<accession>A0A2G1DGN9</accession>
<dbReference type="SUPFAM" id="SSF52172">
    <property type="entry name" value="CheY-like"/>
    <property type="match status" value="1"/>
</dbReference>
<evidence type="ECO:0000313" key="13">
    <source>
        <dbReference type="Proteomes" id="UP000262712"/>
    </source>
</evidence>
<dbReference type="RefSeq" id="WP_099342988.1">
    <property type="nucleotide sequence ID" value="NZ_CP032098.1"/>
</dbReference>